<proteinExistence type="predicted"/>
<sequence length="264" mass="29413">MLQNNLTTGELSLQGINSSGQRIFEKSLTPYPASALIGTSSSSQMLVGDGAVNQVASKLPYKSVLALPVKYQIKSESGVTLRGANDTKKIVSSTDTPIPKIEVETPNIKDNSFNKLKPINLDKLKVVENSTPEEANLYWRENAGYTNKPYDENYEVKLVKNNGEKFVRVYTPSMGTRKASAWFMREKDIIGLTPEEIKDKYALPYTPTHVVDVKIGSVTIRTGVVKEVEGWGKGKGQQFDTNGTRLSEKQFINEREIGEKYEKK</sequence>
<name>A0A2C6C8G4_FUSNP</name>
<evidence type="ECO:0008006" key="3">
    <source>
        <dbReference type="Google" id="ProtNLM"/>
    </source>
</evidence>
<dbReference type="EMBL" id="NIRQ01000001">
    <property type="protein sequence ID" value="PHI12723.1"/>
    <property type="molecule type" value="Genomic_DNA"/>
</dbReference>
<reference evidence="1 2" key="1">
    <citation type="submission" date="2017-06" db="EMBL/GenBank/DDBJ databases">
        <title>Draft genome sequence of Fusobacterium nucleatum subsp. polymorphum KCOM 1330 (=ChDC F330).</title>
        <authorList>
            <person name="Kook J.-K."/>
            <person name="Park S.-N."/>
            <person name="Lim Y.K."/>
            <person name="Roh H."/>
        </authorList>
    </citation>
    <scope>NUCLEOTIDE SEQUENCE [LARGE SCALE GENOMIC DNA]</scope>
    <source>
        <strain evidence="2">KCOM 1330 (ChDC F330)</strain>
    </source>
</reference>
<organism evidence="1 2">
    <name type="scientific">Fusobacterium nucleatum subsp. polymorphum</name>
    <name type="common">Fusobacterium polymorphum</name>
    <dbReference type="NCBI Taxonomy" id="76857"/>
    <lineage>
        <taxon>Bacteria</taxon>
        <taxon>Fusobacteriati</taxon>
        <taxon>Fusobacteriota</taxon>
        <taxon>Fusobacteriia</taxon>
        <taxon>Fusobacteriales</taxon>
        <taxon>Fusobacteriaceae</taxon>
        <taxon>Fusobacterium</taxon>
    </lineage>
</organism>
<comment type="caution">
    <text evidence="1">The sequence shown here is derived from an EMBL/GenBank/DDBJ whole genome shotgun (WGS) entry which is preliminary data.</text>
</comment>
<dbReference type="Proteomes" id="UP000221852">
    <property type="component" value="Unassembled WGS sequence"/>
</dbReference>
<evidence type="ECO:0000313" key="2">
    <source>
        <dbReference type="Proteomes" id="UP000221852"/>
    </source>
</evidence>
<dbReference type="AlphaFoldDB" id="A0A2C6C8G4"/>
<protein>
    <recommendedName>
        <fullName evidence="3">Hemolysin</fullName>
    </recommendedName>
</protein>
<accession>A0A2C6C8G4</accession>
<dbReference type="RefSeq" id="WP_098993944.1">
    <property type="nucleotide sequence ID" value="NZ_CP084159.1"/>
</dbReference>
<evidence type="ECO:0000313" key="1">
    <source>
        <dbReference type="EMBL" id="PHI12723.1"/>
    </source>
</evidence>
<gene>
    <name evidence="1" type="ORF">CBG59_02575</name>
</gene>